<reference evidence="4" key="2">
    <citation type="submission" date="2021-04" db="EMBL/GenBank/DDBJ databases">
        <title>Genome-wide patterns of bracovirus chromosomal integration into multiple host tissues during parasitism.</title>
        <authorList>
            <person name="Chebbi M.A.C."/>
        </authorList>
    </citation>
    <scope>NUCLEOTIDE SEQUENCE</scope>
    <source>
        <tissue evidence="4">Whole body</tissue>
    </source>
</reference>
<dbReference type="InterPro" id="IPR052377">
    <property type="entry name" value="Mitochondrial_ECH-domain"/>
</dbReference>
<organism evidence="4 5">
    <name type="scientific">Cotesia typhae</name>
    <dbReference type="NCBI Taxonomy" id="2053667"/>
    <lineage>
        <taxon>Eukaryota</taxon>
        <taxon>Metazoa</taxon>
        <taxon>Ecdysozoa</taxon>
        <taxon>Arthropoda</taxon>
        <taxon>Hexapoda</taxon>
        <taxon>Insecta</taxon>
        <taxon>Pterygota</taxon>
        <taxon>Neoptera</taxon>
        <taxon>Endopterygota</taxon>
        <taxon>Hymenoptera</taxon>
        <taxon>Apocrita</taxon>
        <taxon>Ichneumonoidea</taxon>
        <taxon>Braconidae</taxon>
        <taxon>Microgastrinae</taxon>
        <taxon>Cotesia</taxon>
    </lineage>
</organism>
<proteinExistence type="inferred from homology"/>
<evidence type="ECO:0008006" key="6">
    <source>
        <dbReference type="Google" id="ProtNLM"/>
    </source>
</evidence>
<keyword evidence="2" id="KW-0443">Lipid metabolism</keyword>
<keyword evidence="5" id="KW-1185">Reference proteome</keyword>
<dbReference type="AlphaFoldDB" id="A0A8J5QU65"/>
<dbReference type="CDD" id="cd06558">
    <property type="entry name" value="crotonase-like"/>
    <property type="match status" value="1"/>
</dbReference>
<comment type="caution">
    <text evidence="4">The sequence shown here is derived from an EMBL/GenBank/DDBJ whole genome shotgun (WGS) entry which is preliminary data.</text>
</comment>
<name>A0A8J5QU65_9HYME</name>
<evidence type="ECO:0000313" key="4">
    <source>
        <dbReference type="EMBL" id="KAG8042620.1"/>
    </source>
</evidence>
<dbReference type="Proteomes" id="UP000729913">
    <property type="component" value="Unassembled WGS sequence"/>
</dbReference>
<evidence type="ECO:0000313" key="5">
    <source>
        <dbReference type="Proteomes" id="UP000729913"/>
    </source>
</evidence>
<dbReference type="PROSITE" id="PS00166">
    <property type="entry name" value="ENOYL_COA_HYDRATASE"/>
    <property type="match status" value="1"/>
</dbReference>
<evidence type="ECO:0000256" key="1">
    <source>
        <dbReference type="ARBA" id="ARBA00022832"/>
    </source>
</evidence>
<dbReference type="GO" id="GO:0006631">
    <property type="term" value="P:fatty acid metabolic process"/>
    <property type="evidence" value="ECO:0007669"/>
    <property type="project" value="UniProtKB-KW"/>
</dbReference>
<evidence type="ECO:0000256" key="3">
    <source>
        <dbReference type="RuleBase" id="RU003707"/>
    </source>
</evidence>
<evidence type="ECO:0000256" key="2">
    <source>
        <dbReference type="ARBA" id="ARBA00023098"/>
    </source>
</evidence>
<reference evidence="4" key="1">
    <citation type="submission" date="2020-03" db="EMBL/GenBank/DDBJ databases">
        <authorList>
            <person name="Chebbi M.A."/>
            <person name="Drezen J.M."/>
        </authorList>
    </citation>
    <scope>NUCLEOTIDE SEQUENCE</scope>
    <source>
        <tissue evidence="4">Whole body</tissue>
    </source>
</reference>
<comment type="similarity">
    <text evidence="3">Belongs to the enoyl-CoA hydratase/isomerase family.</text>
</comment>
<dbReference type="InterPro" id="IPR001753">
    <property type="entry name" value="Enoyl-CoA_hydra/iso"/>
</dbReference>
<accession>A0A8J5QU65</accession>
<dbReference type="GO" id="GO:0016836">
    <property type="term" value="F:hydro-lyase activity"/>
    <property type="evidence" value="ECO:0007669"/>
    <property type="project" value="TreeGrafter"/>
</dbReference>
<sequence>MSRTCNLLTGRSYLSIFKAGKLFARSYVTNTTFESEKYVESDESNGVRTITLSHDASRNSLSLEMMKILTWNLERDHDKESLRAIVIAAEPGKIFSAGHNLKELTTAKGNKHHYEVFETAANLMKTITNSPIPVIAAVDGLAAAAGCQLISSCDIVICTERSSFSTPGANFGIFCSTPGIPLVRNVPQKIASYMLYTGLPLTAQEALNAGLVSKVVPNDRLYEGVKETIDAIKAKSRAVVQLGKKFLFEQQELDLSSAYYYGTEIMLQNLELKDAQEGIKSFVEKRKPVWSNKFEKDEGLE</sequence>
<dbReference type="EMBL" id="JAAOIC020000002">
    <property type="protein sequence ID" value="KAG8042620.1"/>
    <property type="molecule type" value="Genomic_DNA"/>
</dbReference>
<dbReference type="PANTHER" id="PTHR43602:SF1">
    <property type="entry name" value="ENOYL-COA HYDRATASE DOMAIN-CONTAINING PROTEIN 3, MITOCHONDRIAL"/>
    <property type="match status" value="1"/>
</dbReference>
<keyword evidence="1" id="KW-0276">Fatty acid metabolism</keyword>
<dbReference type="Pfam" id="PF00378">
    <property type="entry name" value="ECH_1"/>
    <property type="match status" value="1"/>
</dbReference>
<dbReference type="InterPro" id="IPR018376">
    <property type="entry name" value="Enoyl-CoA_hyd/isom_CS"/>
</dbReference>
<gene>
    <name evidence="4" type="ORF">G9C98_005254</name>
</gene>
<dbReference type="OrthoDB" id="2139957at2759"/>
<dbReference type="PANTHER" id="PTHR43602">
    <property type="match status" value="1"/>
</dbReference>
<dbReference type="GO" id="GO:0005739">
    <property type="term" value="C:mitochondrion"/>
    <property type="evidence" value="ECO:0007669"/>
    <property type="project" value="TreeGrafter"/>
</dbReference>
<protein>
    <recommendedName>
        <fullName evidence="6">Enoyl-CoA hydratase domain-containing protein 3, mitochondrial</fullName>
    </recommendedName>
</protein>